<dbReference type="InterPro" id="IPR050090">
    <property type="entry name" value="Tyrosine_recombinase_XerCD"/>
</dbReference>
<dbReference type="GO" id="GO:0006310">
    <property type="term" value="P:DNA recombination"/>
    <property type="evidence" value="ECO:0007669"/>
    <property type="project" value="UniProtKB-KW"/>
</dbReference>
<reference evidence="3 4" key="1">
    <citation type="submission" date="2018-08" db="EMBL/GenBank/DDBJ databases">
        <title>Genomic Encyclopedia of Type Strains, Phase III (KMG-III): the genomes of soil and plant-associated and newly described type strains.</title>
        <authorList>
            <person name="Whitman W."/>
        </authorList>
    </citation>
    <scope>NUCLEOTIDE SEQUENCE [LARGE SCALE GENOMIC DNA]</scope>
    <source>
        <strain evidence="3 4">CGMCC 1.10966</strain>
    </source>
</reference>
<dbReference type="PANTHER" id="PTHR30349">
    <property type="entry name" value="PHAGE INTEGRASE-RELATED"/>
    <property type="match status" value="1"/>
</dbReference>
<protein>
    <submittedName>
        <fullName evidence="3">Phage integrase family protein</fullName>
    </submittedName>
</protein>
<dbReference type="Proteomes" id="UP000256304">
    <property type="component" value="Unassembled WGS sequence"/>
</dbReference>
<dbReference type="Gene3D" id="1.10.443.10">
    <property type="entry name" value="Intergrase catalytic core"/>
    <property type="match status" value="1"/>
</dbReference>
<name>A0A3D9RMV7_9BACL</name>
<dbReference type="CDD" id="cd00397">
    <property type="entry name" value="DNA_BRE_C"/>
    <property type="match status" value="1"/>
</dbReference>
<comment type="caution">
    <text evidence="3">The sequence shown here is derived from an EMBL/GenBank/DDBJ whole genome shotgun (WGS) entry which is preliminary data.</text>
</comment>
<dbReference type="Pfam" id="PF00589">
    <property type="entry name" value="Phage_integrase"/>
    <property type="match status" value="1"/>
</dbReference>
<dbReference type="InterPro" id="IPR002104">
    <property type="entry name" value="Integrase_catalytic"/>
</dbReference>
<dbReference type="InterPro" id="IPR011010">
    <property type="entry name" value="DNA_brk_join_enz"/>
</dbReference>
<keyword evidence="1" id="KW-0233">DNA recombination</keyword>
<dbReference type="GO" id="GO:0003677">
    <property type="term" value="F:DNA binding"/>
    <property type="evidence" value="ECO:0007669"/>
    <property type="project" value="InterPro"/>
</dbReference>
<dbReference type="PROSITE" id="PS51898">
    <property type="entry name" value="TYR_RECOMBINASE"/>
    <property type="match status" value="1"/>
</dbReference>
<keyword evidence="4" id="KW-1185">Reference proteome</keyword>
<gene>
    <name evidence="3" type="ORF">A8990_11967</name>
</gene>
<evidence type="ECO:0000313" key="4">
    <source>
        <dbReference type="Proteomes" id="UP000256304"/>
    </source>
</evidence>
<organism evidence="3 4">
    <name type="scientific">Paenibacillus taihuensis</name>
    <dbReference type="NCBI Taxonomy" id="1156355"/>
    <lineage>
        <taxon>Bacteria</taxon>
        <taxon>Bacillati</taxon>
        <taxon>Bacillota</taxon>
        <taxon>Bacilli</taxon>
        <taxon>Bacillales</taxon>
        <taxon>Paenibacillaceae</taxon>
        <taxon>Paenibacillus</taxon>
    </lineage>
</organism>
<evidence type="ECO:0000313" key="3">
    <source>
        <dbReference type="EMBL" id="REE81233.1"/>
    </source>
</evidence>
<proteinExistence type="predicted"/>
<evidence type="ECO:0000259" key="2">
    <source>
        <dbReference type="PROSITE" id="PS51898"/>
    </source>
</evidence>
<dbReference type="AlphaFoldDB" id="A0A3D9RMV7"/>
<dbReference type="InterPro" id="IPR013762">
    <property type="entry name" value="Integrase-like_cat_sf"/>
</dbReference>
<accession>A0A3D9RMV7</accession>
<dbReference type="EMBL" id="QTTN01000019">
    <property type="protein sequence ID" value="REE81233.1"/>
    <property type="molecule type" value="Genomic_DNA"/>
</dbReference>
<dbReference type="RefSeq" id="WP_245996059.1">
    <property type="nucleotide sequence ID" value="NZ_QTTN01000019.1"/>
</dbReference>
<sequence>MASIKSRIELFDYTPVKPEMDFRCGANRFSDNVWDFNGFVPIEHLRGKKLMLDFEFAIHKPRMLKTIKWFMHHELTTGSFQTAKRSLDGIIRFVKYTNEFCPDIESFSEVNRYFLEKYFTYALNARSETNPGNRLSITSIKKIALAIKDLLLVGNVKQWDVPDNVKFVMPLYKDKIIENKNLKVNKAVEEQKFKEKLGDEQIIDRIIEIALNDLDKQENVIAASAVVIMSQLGLRISELLIIRSALIEEFNGQKQFSYVTAKLNHEPVRVYKPANELVVEAVRALEAYTKSFQSEWDGPSYLYLHKRVEKAKVDRVSHGNFNKSFIRPWIEKHHIKDSNNNSIDFTAHTFRHAFATYALKGGASIEVISRIMNHKSIRGTTHYSHVIENEVKQNFAKILHEGAIISGKKALQIKEKLKLQNPFKGKTIDQVDKVRRAMKIQILSHGLCLHHPMRNEPCTGDGVCLGCQNFLTTPEYLGVHKGRLEKIQRELSAAPPNGPYESKLKTMESYLIGVINDLVTQMKHSGQVDRSEYVDVVSVWGSGM</sequence>
<evidence type="ECO:0000256" key="1">
    <source>
        <dbReference type="ARBA" id="ARBA00023172"/>
    </source>
</evidence>
<dbReference type="PANTHER" id="PTHR30349:SF86">
    <property type="entry name" value="INTEGRASE_RECOMBINASE AQ_AA09-RELATED"/>
    <property type="match status" value="1"/>
</dbReference>
<dbReference type="SUPFAM" id="SSF56349">
    <property type="entry name" value="DNA breaking-rejoining enzymes"/>
    <property type="match status" value="1"/>
</dbReference>
<dbReference type="GO" id="GO:0015074">
    <property type="term" value="P:DNA integration"/>
    <property type="evidence" value="ECO:0007669"/>
    <property type="project" value="InterPro"/>
</dbReference>
<feature type="domain" description="Tyr recombinase" evidence="2">
    <location>
        <begin position="192"/>
        <end position="396"/>
    </location>
</feature>